<evidence type="ECO:0000313" key="1">
    <source>
        <dbReference type="EMBL" id="QBO63816.1"/>
    </source>
</evidence>
<keyword evidence="2" id="KW-1185">Reference proteome</keyword>
<evidence type="ECO:0000313" key="2">
    <source>
        <dbReference type="Proteomes" id="UP000294673"/>
    </source>
</evidence>
<protein>
    <recommendedName>
        <fullName evidence="3">Tail tube protein</fullName>
    </recommendedName>
</protein>
<evidence type="ECO:0008006" key="3">
    <source>
        <dbReference type="Google" id="ProtNLM"/>
    </source>
</evidence>
<name>A0A482GHG1_BPGOS</name>
<sequence>MALDFNKAAKSLLLDLINTKATRSLAEQELQFGTPAASFEHSKNTVIQLDAAPEAENLQGTQQFYYDRLALSDVFADVTGDVTFELPHGTDSIQASELVNKLVTKFGLASLNGEIKEETFQLSGGTVGQVTLNAIENGLVYTGTLQVALTYAAAPKDQLATVLADNVADGFVKPTVSVVG</sequence>
<accession>A0A482GHG1</accession>
<dbReference type="Pfam" id="PF25613">
    <property type="entry name" value="DUF7941"/>
    <property type="match status" value="1"/>
</dbReference>
<dbReference type="Proteomes" id="UP000294673">
    <property type="component" value="Segment"/>
</dbReference>
<organismHost>
    <name type="scientific">Escherichia coli</name>
    <dbReference type="NCBI Taxonomy" id="562"/>
</organismHost>
<dbReference type="InterPro" id="IPR057701">
    <property type="entry name" value="DUF7941"/>
</dbReference>
<proteinExistence type="predicted"/>
<organism evidence="1 2">
    <name type="scientific">Escherichia phage vB_EcoM_Goslar</name>
    <dbReference type="NCBI Taxonomy" id="2502409"/>
    <lineage>
        <taxon>Viruses</taxon>
        <taxon>Duplodnaviria</taxon>
        <taxon>Heunggongvirae</taxon>
        <taxon>Uroviricota</taxon>
        <taxon>Caudoviricetes</taxon>
        <taxon>Chimalliviridae</taxon>
        <taxon>Goslarvirus</taxon>
        <taxon>Goslarvirus goslar</taxon>
    </lineage>
</organism>
<gene>
    <name evidence="1" type="ORF">Goslar_00023</name>
</gene>
<dbReference type="EMBL" id="MK327938">
    <property type="protein sequence ID" value="QBO63816.1"/>
    <property type="molecule type" value="Genomic_DNA"/>
</dbReference>
<reference evidence="1 2" key="1">
    <citation type="submission" date="2018-12" db="EMBL/GenBank/DDBJ databases">
        <title>Still something new to discover - new insights into E. coli phage diversity and taxonomy.</title>
        <authorList>
            <person name="Korf I.H.E."/>
            <person name="Adriaennsens E."/>
            <person name="Dreiseikelmann B."/>
            <person name="Kropinski A."/>
            <person name="Nimtz M."/>
            <person name="Meier-Kolthoff J.P."/>
            <person name="Rohde M."/>
            <person name="van Raaij M."/>
            <person name="Wittmann J."/>
        </authorList>
    </citation>
    <scope>NUCLEOTIDE SEQUENCE [LARGE SCALE GENOMIC DNA]</scope>
</reference>